<keyword evidence="3" id="KW-1185">Reference proteome</keyword>
<dbReference type="Proteomes" id="UP001175228">
    <property type="component" value="Unassembled WGS sequence"/>
</dbReference>
<gene>
    <name evidence="2" type="ORF">EDD18DRAFT_433836</name>
</gene>
<sequence length="151" mass="16396">MTSLNGVPTCGCLPYDMGLSMGLSEAKGAFTIVFIASNLTTCSLTCKPDSAHPHPSPKANASRLTGRPSPDQDQHRRDRREMSTTSPLPRMNSAVRVASFGTISSSSTTVSPNVGSYKGNITHRSWAQLSEELVRQIRPYHLHPIDISPLF</sequence>
<organism evidence="2 3">
    <name type="scientific">Armillaria luteobubalina</name>
    <dbReference type="NCBI Taxonomy" id="153913"/>
    <lineage>
        <taxon>Eukaryota</taxon>
        <taxon>Fungi</taxon>
        <taxon>Dikarya</taxon>
        <taxon>Basidiomycota</taxon>
        <taxon>Agaricomycotina</taxon>
        <taxon>Agaricomycetes</taxon>
        <taxon>Agaricomycetidae</taxon>
        <taxon>Agaricales</taxon>
        <taxon>Marasmiineae</taxon>
        <taxon>Physalacriaceae</taxon>
        <taxon>Armillaria</taxon>
    </lineage>
</organism>
<protein>
    <submittedName>
        <fullName evidence="2">Uncharacterized protein</fullName>
    </submittedName>
</protein>
<dbReference type="EMBL" id="JAUEPU010000260">
    <property type="protein sequence ID" value="KAK0472565.1"/>
    <property type="molecule type" value="Genomic_DNA"/>
</dbReference>
<proteinExistence type="predicted"/>
<comment type="caution">
    <text evidence="2">The sequence shown here is derived from an EMBL/GenBank/DDBJ whole genome shotgun (WGS) entry which is preliminary data.</text>
</comment>
<name>A0AA39NVS2_9AGAR</name>
<feature type="region of interest" description="Disordered" evidence="1">
    <location>
        <begin position="47"/>
        <end position="92"/>
    </location>
</feature>
<evidence type="ECO:0000256" key="1">
    <source>
        <dbReference type="SAM" id="MobiDB-lite"/>
    </source>
</evidence>
<evidence type="ECO:0000313" key="2">
    <source>
        <dbReference type="EMBL" id="KAK0472565.1"/>
    </source>
</evidence>
<feature type="compositionally biased region" description="Basic and acidic residues" evidence="1">
    <location>
        <begin position="70"/>
        <end position="82"/>
    </location>
</feature>
<accession>A0AA39NVS2</accession>
<evidence type="ECO:0000313" key="3">
    <source>
        <dbReference type="Proteomes" id="UP001175228"/>
    </source>
</evidence>
<reference evidence="2" key="1">
    <citation type="submission" date="2023-06" db="EMBL/GenBank/DDBJ databases">
        <authorList>
            <consortium name="Lawrence Berkeley National Laboratory"/>
            <person name="Ahrendt S."/>
            <person name="Sahu N."/>
            <person name="Indic B."/>
            <person name="Wong-Bajracharya J."/>
            <person name="Merenyi Z."/>
            <person name="Ke H.-M."/>
            <person name="Monk M."/>
            <person name="Kocsube S."/>
            <person name="Drula E."/>
            <person name="Lipzen A."/>
            <person name="Balint B."/>
            <person name="Henrissat B."/>
            <person name="Andreopoulos B."/>
            <person name="Martin F.M."/>
            <person name="Harder C.B."/>
            <person name="Rigling D."/>
            <person name="Ford K.L."/>
            <person name="Foster G.D."/>
            <person name="Pangilinan J."/>
            <person name="Papanicolaou A."/>
            <person name="Barry K."/>
            <person name="LaButti K."/>
            <person name="Viragh M."/>
            <person name="Koriabine M."/>
            <person name="Yan M."/>
            <person name="Riley R."/>
            <person name="Champramary S."/>
            <person name="Plett K.L."/>
            <person name="Tsai I.J."/>
            <person name="Slot J."/>
            <person name="Sipos G."/>
            <person name="Plett J."/>
            <person name="Nagy L.G."/>
            <person name="Grigoriev I.V."/>
        </authorList>
    </citation>
    <scope>NUCLEOTIDE SEQUENCE</scope>
    <source>
        <strain evidence="2">HWK02</strain>
    </source>
</reference>
<dbReference type="AlphaFoldDB" id="A0AA39NVS2"/>